<comment type="caution">
    <text evidence="4">The sequence shown here is derived from an EMBL/GenBank/DDBJ whole genome shotgun (WGS) entry which is preliminary data.</text>
</comment>
<gene>
    <name evidence="4" type="ORF">QYE76_070054</name>
</gene>
<dbReference type="PANTHER" id="PTHR33026">
    <property type="entry name" value="OS06G0360600 PROTEIN"/>
    <property type="match status" value="1"/>
</dbReference>
<feature type="domain" description="Transposase (putative) gypsy type" evidence="3">
    <location>
        <begin position="62"/>
        <end position="123"/>
    </location>
</feature>
<dbReference type="AlphaFoldDB" id="A0AAD8WFH9"/>
<feature type="region of interest" description="Disordered" evidence="2">
    <location>
        <begin position="263"/>
        <end position="443"/>
    </location>
</feature>
<keyword evidence="1" id="KW-0175">Coiled coil</keyword>
<feature type="compositionally biased region" description="Acidic residues" evidence="2">
    <location>
        <begin position="312"/>
        <end position="324"/>
    </location>
</feature>
<feature type="compositionally biased region" description="Acidic residues" evidence="2">
    <location>
        <begin position="293"/>
        <end position="304"/>
    </location>
</feature>
<dbReference type="EMBL" id="JAUUTY010000004">
    <property type="protein sequence ID" value="KAK1652249.1"/>
    <property type="molecule type" value="Genomic_DNA"/>
</dbReference>
<evidence type="ECO:0000256" key="2">
    <source>
        <dbReference type="SAM" id="MobiDB-lite"/>
    </source>
</evidence>
<evidence type="ECO:0000313" key="5">
    <source>
        <dbReference type="Proteomes" id="UP001231189"/>
    </source>
</evidence>
<name>A0AAD8WFH9_LOLMU</name>
<dbReference type="Proteomes" id="UP001231189">
    <property type="component" value="Unassembled WGS sequence"/>
</dbReference>
<sequence>MGKKKSGSTSEAAKVSRDWSASAITNRDINKLRALGFISASEDDVRLPGQVSRPSPPKGFTVMFVAFLFRGLSLPAHEFLRSLLFFYGIQLWQLTPNSILHLSIFVTVCEAFLGIEPHWGLYVKRHNDSNGPPIVGGVDFVVRKEVDYFDYPMKEFVQGWRNKWFYLRDPAIPGRRSNLPLLMMSWWLTRRRGMTMRGTEVVSVFLQRRVQPLMSRPHQLWLFTGKNDKSRVNSADLSADELQNEVRRLTCLSTKDTIVLTSARPPYDSKHPPSEVPAVAQCYPPSPESGAVLEDDDDDSEGTEDTQHALEDSDVQEEETAEDDAFLKSRRRKQVHDDLITSAESSPKGGDNDADEAASPPPAKKGSTSFFVDEDDLDFSADDDDDVPLAKRAKLASERAASAKESNPSPAKSTPPSRTGVEKVPVSRVIPSDDAPTPPAGRDHVVEANRLVADAKSENASLKEEVSRLKRQMKDDQDARRAAAAAIDEKEGVLHESIKNLLEAANLTISRRHQLREDSTADALSLAAESNVQILRLLQKSKGALSKLYSMIFPKAKLDKTLDEMAEAFLVDPSEPVEVLKHRSRLFGAVLTFQLLMGHGMGSELEEFSKALPVDDENHLVNLEPFKRSAITCANRLLKLVDEAQAEPAPESAPGSTSANP</sequence>
<reference evidence="4" key="1">
    <citation type="submission" date="2023-07" db="EMBL/GenBank/DDBJ databases">
        <title>A chromosome-level genome assembly of Lolium multiflorum.</title>
        <authorList>
            <person name="Chen Y."/>
            <person name="Copetti D."/>
            <person name="Kolliker R."/>
            <person name="Studer B."/>
        </authorList>
    </citation>
    <scope>NUCLEOTIDE SEQUENCE</scope>
    <source>
        <strain evidence="4">02402/16</strain>
        <tissue evidence="4">Leaf</tissue>
    </source>
</reference>
<organism evidence="4 5">
    <name type="scientific">Lolium multiflorum</name>
    <name type="common">Italian ryegrass</name>
    <name type="synonym">Lolium perenne subsp. multiflorum</name>
    <dbReference type="NCBI Taxonomy" id="4521"/>
    <lineage>
        <taxon>Eukaryota</taxon>
        <taxon>Viridiplantae</taxon>
        <taxon>Streptophyta</taxon>
        <taxon>Embryophyta</taxon>
        <taxon>Tracheophyta</taxon>
        <taxon>Spermatophyta</taxon>
        <taxon>Magnoliopsida</taxon>
        <taxon>Liliopsida</taxon>
        <taxon>Poales</taxon>
        <taxon>Poaceae</taxon>
        <taxon>BOP clade</taxon>
        <taxon>Pooideae</taxon>
        <taxon>Poodae</taxon>
        <taxon>Poeae</taxon>
        <taxon>Poeae Chloroplast Group 2 (Poeae type)</taxon>
        <taxon>Loliodinae</taxon>
        <taxon>Loliinae</taxon>
        <taxon>Lolium</taxon>
    </lineage>
</organism>
<dbReference type="InterPro" id="IPR007321">
    <property type="entry name" value="Transposase_28"/>
</dbReference>
<protein>
    <recommendedName>
        <fullName evidence="3">Transposase (putative) gypsy type domain-containing protein</fullName>
    </recommendedName>
</protein>
<accession>A0AAD8WFH9</accession>
<evidence type="ECO:0000256" key="1">
    <source>
        <dbReference type="SAM" id="Coils"/>
    </source>
</evidence>
<feature type="compositionally biased region" description="Polar residues" evidence="2">
    <location>
        <begin position="404"/>
        <end position="417"/>
    </location>
</feature>
<dbReference type="PANTHER" id="PTHR33026:SF7">
    <property type="entry name" value="OS03G0100275 PROTEIN"/>
    <property type="match status" value="1"/>
</dbReference>
<evidence type="ECO:0000313" key="4">
    <source>
        <dbReference type="EMBL" id="KAK1652249.1"/>
    </source>
</evidence>
<dbReference type="Pfam" id="PF04195">
    <property type="entry name" value="Transposase_28"/>
    <property type="match status" value="1"/>
</dbReference>
<evidence type="ECO:0000259" key="3">
    <source>
        <dbReference type="Pfam" id="PF04195"/>
    </source>
</evidence>
<feature type="compositionally biased region" description="Acidic residues" evidence="2">
    <location>
        <begin position="372"/>
        <end position="387"/>
    </location>
</feature>
<keyword evidence="5" id="KW-1185">Reference proteome</keyword>
<proteinExistence type="predicted"/>
<feature type="coiled-coil region" evidence="1">
    <location>
        <begin position="445"/>
        <end position="479"/>
    </location>
</feature>